<dbReference type="EMBL" id="JAJTWT010000010">
    <property type="protein sequence ID" value="MCE4539653.1"/>
    <property type="molecule type" value="Genomic_DNA"/>
</dbReference>
<name>A0ABS8XLV7_9BURK</name>
<evidence type="ECO:0000313" key="1">
    <source>
        <dbReference type="EMBL" id="MCE4539653.1"/>
    </source>
</evidence>
<comment type="caution">
    <text evidence="1">The sequence shown here is derived from an EMBL/GenBank/DDBJ whole genome shotgun (WGS) entry which is preliminary data.</text>
</comment>
<gene>
    <name evidence="1" type="ORF">LXT12_20585</name>
</gene>
<accession>A0ABS8XLV7</accession>
<sequence length="439" mass="48640">MVAKLLLANQTAPRAMLRQFGLAGQQHPTVGSRSLLDPAWLQRCTMAPDLAALIGARSFSALSPQWCRSLADDQTFRYCPTCLGQGYQSVLCQMSGLQRCPIHDEPLIAHCQACGAATPPYAVTVEAFEQPMVCCECNEHFAPIWRVEPGAGFTWSAVQEEGAYARLAGWVQGVDGLQVKWPDHLNWLGDPRGGRALVQEHRRSATAAAFAHAVRAPRRLGDVAVRVLDFINPPTIAPMNPPTGQQERAVEPAQGGRLARTSIYKSIRRHVRRIARMPGELQIPRDHGELVWSSDFALLMPRNARVNPVLHGLQTWRLRFEEHLNLEAPLRSLALRPALLDWPVEWQASDTAWGHFVYECLRLDIGMARALHRAIGPLDYGRPGDRAAWLELMGLWYHRFNPAARLTPDGLTAFRRPAGSGADITHLVAAESAVCAHDT</sequence>
<evidence type="ECO:0008006" key="3">
    <source>
        <dbReference type="Google" id="ProtNLM"/>
    </source>
</evidence>
<evidence type="ECO:0000313" key="2">
    <source>
        <dbReference type="Proteomes" id="UP001201463"/>
    </source>
</evidence>
<organism evidence="1 2">
    <name type="scientific">Pelomonas caseinilytica</name>
    <dbReference type="NCBI Taxonomy" id="2906763"/>
    <lineage>
        <taxon>Bacteria</taxon>
        <taxon>Pseudomonadati</taxon>
        <taxon>Pseudomonadota</taxon>
        <taxon>Betaproteobacteria</taxon>
        <taxon>Burkholderiales</taxon>
        <taxon>Sphaerotilaceae</taxon>
        <taxon>Roseateles</taxon>
    </lineage>
</organism>
<dbReference type="RefSeq" id="WP_233394175.1">
    <property type="nucleotide sequence ID" value="NZ_JAJTWT010000010.1"/>
</dbReference>
<proteinExistence type="predicted"/>
<reference evidence="1 2" key="1">
    <citation type="submission" date="2021-12" db="EMBL/GenBank/DDBJ databases">
        <title>Genome seq of p7.</title>
        <authorList>
            <person name="Seo T."/>
        </authorList>
    </citation>
    <scope>NUCLEOTIDE SEQUENCE [LARGE SCALE GENOMIC DNA]</scope>
    <source>
        <strain evidence="1 2">P7</strain>
    </source>
</reference>
<protein>
    <recommendedName>
        <fullName evidence="3">TniQ protein</fullName>
    </recommendedName>
</protein>
<dbReference type="Proteomes" id="UP001201463">
    <property type="component" value="Unassembled WGS sequence"/>
</dbReference>
<keyword evidence="2" id="KW-1185">Reference proteome</keyword>